<keyword evidence="8 12" id="KW-0694">RNA-binding</keyword>
<dbReference type="AlphaFoldDB" id="A0A165GHD9"/>
<name>A0A165GHD9_9BASI</name>
<sequence>MQHLHQIQLQIQLQQQQQTDGDRKPELQGPPRKRRRELPQSLQDLVKPDFHQVTLNVERDIKDVIGVKLDKDEQICRLNLTPAGCPLGPLHCPLRHTMPSKLNFQPSTGASRGADGDPRFRTTVCKHWLRGLCKKGDSCEFLHEYNLRRMPECWWYAKYGYCSAGDECLYTHPKERRSACPDYQRGFCKLGPGCPRKHARRVACPLYLSGFCPRGSECTNAHPKWTLPTKEDYEPEQGARELGPPPPGFGRFGAGEGFPSGGGGGYGRGDGGAAGGANFERRNLDEVTCFKCGEKGHYANMCRNRNVPGNRGGLERGSGGKDE</sequence>
<proteinExistence type="inferred from homology"/>
<feature type="domain" description="C3H1-type" evidence="14">
    <location>
        <begin position="119"/>
        <end position="146"/>
    </location>
</feature>
<evidence type="ECO:0000313" key="16">
    <source>
        <dbReference type="EMBL" id="KZT58075.1"/>
    </source>
</evidence>
<feature type="region of interest" description="Disordered" evidence="13">
    <location>
        <begin position="1"/>
        <end position="41"/>
    </location>
</feature>
<dbReference type="Gene3D" id="4.10.60.10">
    <property type="entry name" value="Zinc finger, CCHC-type"/>
    <property type="match status" value="1"/>
</dbReference>
<evidence type="ECO:0000256" key="10">
    <source>
        <dbReference type="ARBA" id="ARBA00024826"/>
    </source>
</evidence>
<dbReference type="PROSITE" id="PS50103">
    <property type="entry name" value="ZF_C3H1"/>
    <property type="match status" value="5"/>
</dbReference>
<dbReference type="PANTHER" id="PTHR23102">
    <property type="entry name" value="CLEAVAGE AND POLYADENYLATION SPECIFICITY FACTOR SUBUNIT 4-RELATED"/>
    <property type="match status" value="1"/>
</dbReference>
<dbReference type="PROSITE" id="PS50158">
    <property type="entry name" value="ZF_CCHC"/>
    <property type="match status" value="1"/>
</dbReference>
<evidence type="ECO:0000256" key="7">
    <source>
        <dbReference type="ARBA" id="ARBA00022833"/>
    </source>
</evidence>
<dbReference type="PANTHER" id="PTHR23102:SF24">
    <property type="entry name" value="CLEAVAGE AND POLYADENYLATION SPECIFICITY FACTOR SUBUNIT 4"/>
    <property type="match status" value="1"/>
</dbReference>
<dbReference type="FunFam" id="4.10.1000.10:FF:000017">
    <property type="entry name" value="Cleavage and polyadenylation specificity factor 30 kDa subunit"/>
    <property type="match status" value="1"/>
</dbReference>
<protein>
    <recommendedName>
        <fullName evidence="12">mRNA 3'-end-processing protein</fullName>
    </recommendedName>
</protein>
<feature type="domain" description="C3H1-type" evidence="14">
    <location>
        <begin position="70"/>
        <end position="99"/>
    </location>
</feature>
<dbReference type="SUPFAM" id="SSF57756">
    <property type="entry name" value="Retrovirus zinc finger-like domains"/>
    <property type="match status" value="1"/>
</dbReference>
<feature type="domain" description="C3H1-type" evidence="14">
    <location>
        <begin position="147"/>
        <end position="175"/>
    </location>
</feature>
<dbReference type="Pfam" id="PF18345">
    <property type="entry name" value="zf_CCCH_4"/>
    <property type="match status" value="1"/>
</dbReference>
<evidence type="ECO:0000256" key="13">
    <source>
        <dbReference type="SAM" id="MobiDB-lite"/>
    </source>
</evidence>
<evidence type="ECO:0000256" key="5">
    <source>
        <dbReference type="ARBA" id="ARBA00022737"/>
    </source>
</evidence>
<feature type="zinc finger region" description="C3H1-type" evidence="11">
    <location>
        <begin position="119"/>
        <end position="146"/>
    </location>
</feature>
<comment type="function">
    <text evidence="10 12">Component of the cleavage factor I (CF I) involved in pre-mRNA 3'-end processing.</text>
</comment>
<evidence type="ECO:0000259" key="15">
    <source>
        <dbReference type="PROSITE" id="PS50158"/>
    </source>
</evidence>
<gene>
    <name evidence="16" type="ORF">CALCODRAFT_433150</name>
</gene>
<feature type="domain" description="CCHC-type" evidence="15">
    <location>
        <begin position="289"/>
        <end position="304"/>
    </location>
</feature>
<dbReference type="InterPro" id="IPR036875">
    <property type="entry name" value="Znf_CCHC_sf"/>
</dbReference>
<evidence type="ECO:0000256" key="2">
    <source>
        <dbReference type="ARBA" id="ARBA00008907"/>
    </source>
</evidence>
<evidence type="ECO:0000256" key="4">
    <source>
        <dbReference type="ARBA" id="ARBA00022723"/>
    </source>
</evidence>
<evidence type="ECO:0000256" key="12">
    <source>
        <dbReference type="RuleBase" id="RU369008"/>
    </source>
</evidence>
<dbReference type="Gene3D" id="4.10.1000.10">
    <property type="entry name" value="Zinc finger, CCCH-type"/>
    <property type="match status" value="2"/>
</dbReference>
<dbReference type="InterPro" id="IPR000571">
    <property type="entry name" value="Znf_CCCH"/>
</dbReference>
<dbReference type="InterPro" id="IPR001878">
    <property type="entry name" value="Znf_CCHC"/>
</dbReference>
<keyword evidence="9 12" id="KW-0539">Nucleus</keyword>
<keyword evidence="17" id="KW-1185">Reference proteome</keyword>
<feature type="compositionally biased region" description="Low complexity" evidence="13">
    <location>
        <begin position="1"/>
        <end position="18"/>
    </location>
</feature>
<feature type="region of interest" description="Disordered" evidence="13">
    <location>
        <begin position="303"/>
        <end position="323"/>
    </location>
</feature>
<evidence type="ECO:0000256" key="1">
    <source>
        <dbReference type="ARBA" id="ARBA00004123"/>
    </source>
</evidence>
<accession>A0A165GHD9</accession>
<evidence type="ECO:0000259" key="14">
    <source>
        <dbReference type="PROSITE" id="PS50103"/>
    </source>
</evidence>
<dbReference type="SMART" id="SM00356">
    <property type="entry name" value="ZnF_C3H1"/>
    <property type="match status" value="5"/>
</dbReference>
<keyword evidence="4 11" id="KW-0479">Metal-binding</keyword>
<dbReference type="STRING" id="1353952.A0A165GHD9"/>
<dbReference type="OrthoDB" id="1914176at2759"/>
<feature type="zinc finger region" description="C3H1-type" evidence="11">
    <location>
        <begin position="147"/>
        <end position="175"/>
    </location>
</feature>
<organism evidence="16 17">
    <name type="scientific">Calocera cornea HHB12733</name>
    <dbReference type="NCBI Taxonomy" id="1353952"/>
    <lineage>
        <taxon>Eukaryota</taxon>
        <taxon>Fungi</taxon>
        <taxon>Dikarya</taxon>
        <taxon>Basidiomycota</taxon>
        <taxon>Agaricomycotina</taxon>
        <taxon>Dacrymycetes</taxon>
        <taxon>Dacrymycetales</taxon>
        <taxon>Dacrymycetaceae</taxon>
        <taxon>Calocera</taxon>
    </lineage>
</organism>
<keyword evidence="3 12" id="KW-0507">mRNA processing</keyword>
<dbReference type="SUPFAM" id="SSF90229">
    <property type="entry name" value="CCCH zinc finger"/>
    <property type="match status" value="2"/>
</dbReference>
<evidence type="ECO:0000313" key="17">
    <source>
        <dbReference type="Proteomes" id="UP000076842"/>
    </source>
</evidence>
<keyword evidence="7 11" id="KW-0862">Zinc</keyword>
<feature type="zinc finger region" description="C3H1-type" evidence="11">
    <location>
        <begin position="179"/>
        <end position="198"/>
    </location>
</feature>
<feature type="domain" description="C3H1-type" evidence="14">
    <location>
        <begin position="199"/>
        <end position="225"/>
    </location>
</feature>
<comment type="similarity">
    <text evidence="2 12">Belongs to the CPSF4/YTH1 family.</text>
</comment>
<feature type="zinc finger region" description="C3H1-type" evidence="11">
    <location>
        <begin position="199"/>
        <end position="225"/>
    </location>
</feature>
<evidence type="ECO:0000256" key="6">
    <source>
        <dbReference type="ARBA" id="ARBA00022771"/>
    </source>
</evidence>
<comment type="subcellular location">
    <subcellularLocation>
        <location evidence="1 12">Nucleus</location>
    </subcellularLocation>
</comment>
<keyword evidence="5 12" id="KW-0677">Repeat</keyword>
<dbReference type="EMBL" id="KV423955">
    <property type="protein sequence ID" value="KZT58075.1"/>
    <property type="molecule type" value="Genomic_DNA"/>
</dbReference>
<reference evidence="16 17" key="1">
    <citation type="journal article" date="2016" name="Mol. Biol. Evol.">
        <title>Comparative Genomics of Early-Diverging Mushroom-Forming Fungi Provides Insights into the Origins of Lignocellulose Decay Capabilities.</title>
        <authorList>
            <person name="Nagy L.G."/>
            <person name="Riley R."/>
            <person name="Tritt A."/>
            <person name="Adam C."/>
            <person name="Daum C."/>
            <person name="Floudas D."/>
            <person name="Sun H."/>
            <person name="Yadav J.S."/>
            <person name="Pangilinan J."/>
            <person name="Larsson K.H."/>
            <person name="Matsuura K."/>
            <person name="Barry K."/>
            <person name="Labutti K."/>
            <person name="Kuo R."/>
            <person name="Ohm R.A."/>
            <person name="Bhattacharya S.S."/>
            <person name="Shirouzu T."/>
            <person name="Yoshinaga Y."/>
            <person name="Martin F.M."/>
            <person name="Grigoriev I.V."/>
            <person name="Hibbett D.S."/>
        </authorList>
    </citation>
    <scope>NUCLEOTIDE SEQUENCE [LARGE SCALE GENOMIC DNA]</scope>
    <source>
        <strain evidence="16 17">HHB12733</strain>
    </source>
</reference>
<dbReference type="Pfam" id="PF00098">
    <property type="entry name" value="zf-CCHC"/>
    <property type="match status" value="1"/>
</dbReference>
<feature type="domain" description="C3H1-type" evidence="14">
    <location>
        <begin position="179"/>
        <end position="198"/>
    </location>
</feature>
<evidence type="ECO:0000256" key="9">
    <source>
        <dbReference type="ARBA" id="ARBA00023242"/>
    </source>
</evidence>
<dbReference type="GO" id="GO:0008270">
    <property type="term" value="F:zinc ion binding"/>
    <property type="evidence" value="ECO:0007669"/>
    <property type="project" value="UniProtKB-KW"/>
</dbReference>
<feature type="zinc finger region" description="C3H1-type" evidence="11">
    <location>
        <begin position="70"/>
        <end position="99"/>
    </location>
</feature>
<evidence type="ECO:0000256" key="3">
    <source>
        <dbReference type="ARBA" id="ARBA00022664"/>
    </source>
</evidence>
<feature type="region of interest" description="Disordered" evidence="13">
    <location>
        <begin position="229"/>
        <end position="269"/>
    </location>
</feature>
<dbReference type="Pfam" id="PF14608">
    <property type="entry name" value="zf-CCCH_2"/>
    <property type="match status" value="3"/>
</dbReference>
<dbReference type="SMART" id="SM00343">
    <property type="entry name" value="ZnF_C2HC"/>
    <property type="match status" value="1"/>
</dbReference>
<keyword evidence="6 11" id="KW-0863">Zinc-finger</keyword>
<dbReference type="GO" id="GO:0031124">
    <property type="term" value="P:mRNA 3'-end processing"/>
    <property type="evidence" value="ECO:0007669"/>
    <property type="project" value="UniProtKB-UniRule"/>
</dbReference>
<dbReference type="GO" id="GO:0005634">
    <property type="term" value="C:nucleus"/>
    <property type="evidence" value="ECO:0007669"/>
    <property type="project" value="UniProtKB-SubCell"/>
</dbReference>
<dbReference type="Proteomes" id="UP000076842">
    <property type="component" value="Unassembled WGS sequence"/>
</dbReference>
<evidence type="ECO:0000256" key="8">
    <source>
        <dbReference type="ARBA" id="ARBA00022884"/>
    </source>
</evidence>
<dbReference type="InterPro" id="IPR036855">
    <property type="entry name" value="Znf_CCCH_sf"/>
</dbReference>
<dbReference type="GO" id="GO:0003723">
    <property type="term" value="F:RNA binding"/>
    <property type="evidence" value="ECO:0007669"/>
    <property type="project" value="UniProtKB-UniRule"/>
</dbReference>
<evidence type="ECO:0000256" key="11">
    <source>
        <dbReference type="PROSITE-ProRule" id="PRU00723"/>
    </source>
</evidence>
<feature type="compositionally biased region" description="Gly residues" evidence="13">
    <location>
        <begin position="250"/>
        <end position="269"/>
    </location>
</feature>
<dbReference type="InterPro" id="IPR045348">
    <property type="entry name" value="CPSF4/Yth1"/>
</dbReference>
<dbReference type="InParanoid" id="A0A165GHD9"/>